<accession>A0A1I1LXF5</accession>
<dbReference type="SUPFAM" id="SSF48452">
    <property type="entry name" value="TPR-like"/>
    <property type="match status" value="1"/>
</dbReference>
<dbReference type="InterPro" id="IPR011990">
    <property type="entry name" value="TPR-like_helical_dom_sf"/>
</dbReference>
<dbReference type="InterPro" id="IPR018253">
    <property type="entry name" value="DnaJ_domain_CS"/>
</dbReference>
<sequence length="342" mass="39165">MDNYYQILGVDMRATPDEIKSAYKRMAMQYHPDRHQGSKFHEEYFKQIVEAYQTLSDPAARNRYDMKLFYRAVTDAVKPPPRPYGTAHEYGQAAHNRYRPATPDEEKAETGWGLQKVAIALLVVVSLVMLGYWCVQLYGRYQAEKAYKAGDIVAALGYDATFAPANFAKAQQLLAKRQPSEAMPYFDAAIQHADRTQPNYYRGRALCYVKLRQYEQATSDLQTVLRVAPQNDTALYELADLQVFVQNRPDLALPNLDKLLKMKPLYYDALFAKGYALLQMQRYDSANFYLEKAREANNTQAEVFYYQGFVKKALGDTAQARAAWQQAAALGFPESRIPKKIY</sequence>
<dbReference type="RefSeq" id="WP_091514430.1">
    <property type="nucleotide sequence ID" value="NZ_FOLE01000009.1"/>
</dbReference>
<evidence type="ECO:0000256" key="2">
    <source>
        <dbReference type="ARBA" id="ARBA00022803"/>
    </source>
</evidence>
<dbReference type="PANTHER" id="PTHR45188:SF2">
    <property type="entry name" value="DNAJ HOMOLOG SUBFAMILY C MEMBER 7"/>
    <property type="match status" value="1"/>
</dbReference>
<dbReference type="InterPro" id="IPR019734">
    <property type="entry name" value="TPR_rpt"/>
</dbReference>
<feature type="transmembrane region" description="Helical" evidence="4">
    <location>
        <begin position="117"/>
        <end position="135"/>
    </location>
</feature>
<dbReference type="InterPro" id="IPR001623">
    <property type="entry name" value="DnaJ_domain"/>
</dbReference>
<dbReference type="PROSITE" id="PS50005">
    <property type="entry name" value="TPR"/>
    <property type="match status" value="1"/>
</dbReference>
<dbReference type="Gene3D" id="1.25.40.10">
    <property type="entry name" value="Tetratricopeptide repeat domain"/>
    <property type="match status" value="1"/>
</dbReference>
<dbReference type="Pfam" id="PF13174">
    <property type="entry name" value="TPR_6"/>
    <property type="match status" value="1"/>
</dbReference>
<proteinExistence type="predicted"/>
<dbReference type="Pfam" id="PF13432">
    <property type="entry name" value="TPR_16"/>
    <property type="match status" value="1"/>
</dbReference>
<dbReference type="STRING" id="927664.SAMN05421780_10936"/>
<dbReference type="Gene3D" id="1.10.287.110">
    <property type="entry name" value="DnaJ domain"/>
    <property type="match status" value="1"/>
</dbReference>
<reference evidence="6 7" key="1">
    <citation type="submission" date="2016-10" db="EMBL/GenBank/DDBJ databases">
        <authorList>
            <person name="de Groot N.N."/>
        </authorList>
    </citation>
    <scope>NUCLEOTIDE SEQUENCE [LARGE SCALE GENOMIC DNA]</scope>
    <source>
        <strain evidence="6 7">DSM 6793</strain>
    </source>
</reference>
<dbReference type="EMBL" id="FOLE01000009">
    <property type="protein sequence ID" value="SFC74140.1"/>
    <property type="molecule type" value="Genomic_DNA"/>
</dbReference>
<dbReference type="SMART" id="SM00271">
    <property type="entry name" value="DnaJ"/>
    <property type="match status" value="1"/>
</dbReference>
<dbReference type="CDD" id="cd06257">
    <property type="entry name" value="DnaJ"/>
    <property type="match status" value="1"/>
</dbReference>
<dbReference type="SMART" id="SM00028">
    <property type="entry name" value="TPR"/>
    <property type="match status" value="4"/>
</dbReference>
<evidence type="ECO:0000259" key="5">
    <source>
        <dbReference type="PROSITE" id="PS50076"/>
    </source>
</evidence>
<dbReference type="InterPro" id="IPR036869">
    <property type="entry name" value="J_dom_sf"/>
</dbReference>
<dbReference type="SUPFAM" id="SSF46565">
    <property type="entry name" value="Chaperone J-domain"/>
    <property type="match status" value="1"/>
</dbReference>
<feature type="repeat" description="TPR" evidence="3">
    <location>
        <begin position="198"/>
        <end position="231"/>
    </location>
</feature>
<dbReference type="PANTHER" id="PTHR45188">
    <property type="entry name" value="DNAJ PROTEIN P58IPK HOMOLOG"/>
    <property type="match status" value="1"/>
</dbReference>
<dbReference type="AlphaFoldDB" id="A0A1I1LXF5"/>
<evidence type="ECO:0000256" key="4">
    <source>
        <dbReference type="SAM" id="Phobius"/>
    </source>
</evidence>
<evidence type="ECO:0000256" key="1">
    <source>
        <dbReference type="ARBA" id="ARBA00022737"/>
    </source>
</evidence>
<evidence type="ECO:0000256" key="3">
    <source>
        <dbReference type="PROSITE-ProRule" id="PRU00339"/>
    </source>
</evidence>
<keyword evidence="2 3" id="KW-0802">TPR repeat</keyword>
<feature type="domain" description="J" evidence="5">
    <location>
        <begin position="3"/>
        <end position="68"/>
    </location>
</feature>
<dbReference type="PROSITE" id="PS00636">
    <property type="entry name" value="DNAJ_1"/>
    <property type="match status" value="1"/>
</dbReference>
<dbReference type="Proteomes" id="UP000199514">
    <property type="component" value="Unassembled WGS sequence"/>
</dbReference>
<dbReference type="PRINTS" id="PR00625">
    <property type="entry name" value="JDOMAIN"/>
</dbReference>
<name>A0A1I1LXF5_9BACT</name>
<dbReference type="Pfam" id="PF00226">
    <property type="entry name" value="DnaJ"/>
    <property type="match status" value="1"/>
</dbReference>
<keyword evidence="4" id="KW-0812">Transmembrane</keyword>
<dbReference type="PROSITE" id="PS50076">
    <property type="entry name" value="DNAJ_2"/>
    <property type="match status" value="1"/>
</dbReference>
<protein>
    <submittedName>
        <fullName evidence="6">Tetratricopeptide repeat-containing protein</fullName>
    </submittedName>
</protein>
<organism evidence="6 7">
    <name type="scientific">Flexibacter flexilis DSM 6793</name>
    <dbReference type="NCBI Taxonomy" id="927664"/>
    <lineage>
        <taxon>Bacteria</taxon>
        <taxon>Pseudomonadati</taxon>
        <taxon>Bacteroidota</taxon>
        <taxon>Cytophagia</taxon>
        <taxon>Cytophagales</taxon>
        <taxon>Flexibacteraceae</taxon>
        <taxon>Flexibacter</taxon>
    </lineage>
</organism>
<keyword evidence="7" id="KW-1185">Reference proteome</keyword>
<keyword evidence="4" id="KW-1133">Transmembrane helix</keyword>
<evidence type="ECO:0000313" key="6">
    <source>
        <dbReference type="EMBL" id="SFC74140.1"/>
    </source>
</evidence>
<keyword evidence="4" id="KW-0472">Membrane</keyword>
<evidence type="ECO:0000313" key="7">
    <source>
        <dbReference type="Proteomes" id="UP000199514"/>
    </source>
</evidence>
<gene>
    <name evidence="6" type="ORF">SAMN05421780_10936</name>
</gene>
<keyword evidence="1" id="KW-0677">Repeat</keyword>